<dbReference type="RefSeq" id="XP_024363469.1">
    <property type="nucleotide sequence ID" value="XM_024507701.2"/>
</dbReference>
<name>A0A7I4CLV6_PHYPA</name>
<dbReference type="SUPFAM" id="SSF53300">
    <property type="entry name" value="vWA-like"/>
    <property type="match status" value="1"/>
</dbReference>
<feature type="compositionally biased region" description="Polar residues" evidence="2">
    <location>
        <begin position="360"/>
        <end position="374"/>
    </location>
</feature>
<dbReference type="GO" id="GO:0016567">
    <property type="term" value="P:protein ubiquitination"/>
    <property type="evidence" value="ECO:0000318"/>
    <property type="project" value="GO_Central"/>
</dbReference>
<evidence type="ECO:0000259" key="3">
    <source>
        <dbReference type="PROSITE" id="PS50089"/>
    </source>
</evidence>
<sequence length="487" mass="54074">MWDCGVCKVYRISSQPSPGCFKMQGRSFSFRMPWIDMGNSGSSSSSIYERSGTQFPTAPSIRAHGPPCYSMSSRYSVIHDNYKSLEEVQRALRDNGLESSNLIVGIDFTKSNEWTGRTSFGGRSLHVIGHEQNPYEKAISIVGTTLSPFDEDNLIPCFGFGDSTTHDKHVFSFFADHRPCDGMKEALVRYRAIAPHVRLAGPTSFAPIINKAVDIVEESGGQYHVLVIIADGQLEGPQERATVDAIVNASYYPLSIVLVGVGDGPFEMMKQFDDNLPNRVFDNFQFVNFTEIMQRWLPQQQKEAKFALAALMEIPLQYKATVELGLLGVKRGQSPGFRSLPPPSWGLQMDGQAYDPRTGAPQSQSFSRMDSQNYGRSSRSQSPPSYYGDYHSQPAPNSHGHYGSYPPSYAPPVYPPSNARYPPAPPPVYSFNSSETPDAEDMECPVCLLENKDMAFNCGHQTCGQCAQSLTHCPTCRQPITTRIRLY</sequence>
<dbReference type="InterPro" id="IPR036465">
    <property type="entry name" value="vWFA_dom_sf"/>
</dbReference>
<dbReference type="AlphaFoldDB" id="A0A7I4CLV6"/>
<evidence type="ECO:0000256" key="2">
    <source>
        <dbReference type="SAM" id="MobiDB-lite"/>
    </source>
</evidence>
<keyword evidence="1" id="KW-0862">Zinc</keyword>
<keyword evidence="1" id="KW-0479">Metal-binding</keyword>
<dbReference type="PROSITE" id="PS50089">
    <property type="entry name" value="ZF_RING_2"/>
    <property type="match status" value="1"/>
</dbReference>
<dbReference type="Gramene" id="Pp3c24_14440V3.5">
    <property type="protein sequence ID" value="Pp3c24_14440V3.5"/>
    <property type="gene ID" value="Pp3c24_14440"/>
</dbReference>
<dbReference type="Pfam" id="PF07002">
    <property type="entry name" value="Copine"/>
    <property type="match status" value="1"/>
</dbReference>
<evidence type="ECO:0000313" key="4">
    <source>
        <dbReference type="EnsemblPlants" id="Pp3c24_14440V3.5"/>
    </source>
</evidence>
<proteinExistence type="predicted"/>
<accession>A0A7I4CLV6</accession>
<dbReference type="SMART" id="SM00327">
    <property type="entry name" value="VWA"/>
    <property type="match status" value="1"/>
</dbReference>
<protein>
    <recommendedName>
        <fullName evidence="3">RING-type domain-containing protein</fullName>
    </recommendedName>
</protein>
<dbReference type="Proteomes" id="UP000006727">
    <property type="component" value="Chromosome 24"/>
</dbReference>
<dbReference type="InterPro" id="IPR013083">
    <property type="entry name" value="Znf_RING/FYVE/PHD"/>
</dbReference>
<dbReference type="OrthoDB" id="5855668at2759"/>
<dbReference type="GO" id="GO:0005634">
    <property type="term" value="C:nucleus"/>
    <property type="evidence" value="ECO:0000318"/>
    <property type="project" value="GO_Central"/>
</dbReference>
<dbReference type="Gene3D" id="3.30.40.10">
    <property type="entry name" value="Zinc/RING finger domain, C3HC4 (zinc finger)"/>
    <property type="match status" value="1"/>
</dbReference>
<reference evidence="4 5" key="2">
    <citation type="journal article" date="2018" name="Plant J.">
        <title>The Physcomitrella patens chromosome-scale assembly reveals moss genome structure and evolution.</title>
        <authorList>
            <person name="Lang D."/>
            <person name="Ullrich K.K."/>
            <person name="Murat F."/>
            <person name="Fuchs J."/>
            <person name="Jenkins J."/>
            <person name="Haas F.B."/>
            <person name="Piednoel M."/>
            <person name="Gundlach H."/>
            <person name="Van Bel M."/>
            <person name="Meyberg R."/>
            <person name="Vives C."/>
            <person name="Morata J."/>
            <person name="Symeonidi A."/>
            <person name="Hiss M."/>
            <person name="Muchero W."/>
            <person name="Kamisugi Y."/>
            <person name="Saleh O."/>
            <person name="Blanc G."/>
            <person name="Decker E.L."/>
            <person name="van Gessel N."/>
            <person name="Grimwood J."/>
            <person name="Hayes R.D."/>
            <person name="Graham S.W."/>
            <person name="Gunter L.E."/>
            <person name="McDaniel S.F."/>
            <person name="Hoernstein S.N.W."/>
            <person name="Larsson A."/>
            <person name="Li F.W."/>
            <person name="Perroud P.F."/>
            <person name="Phillips J."/>
            <person name="Ranjan P."/>
            <person name="Rokshar D.S."/>
            <person name="Rothfels C.J."/>
            <person name="Schneider L."/>
            <person name="Shu S."/>
            <person name="Stevenson D.W."/>
            <person name="Thummler F."/>
            <person name="Tillich M."/>
            <person name="Villarreal Aguilar J.C."/>
            <person name="Widiez T."/>
            <person name="Wong G.K."/>
            <person name="Wymore A."/>
            <person name="Zhang Y."/>
            <person name="Zimmer A.D."/>
            <person name="Quatrano R.S."/>
            <person name="Mayer K.F.X."/>
            <person name="Goodstein D."/>
            <person name="Casacuberta J.M."/>
            <person name="Vandepoele K."/>
            <person name="Reski R."/>
            <person name="Cuming A.C."/>
            <person name="Tuskan G.A."/>
            <person name="Maumus F."/>
            <person name="Salse J."/>
            <person name="Schmutz J."/>
            <person name="Rensing S.A."/>
        </authorList>
    </citation>
    <scope>NUCLEOTIDE SEQUENCE [LARGE SCALE GENOMIC DNA]</scope>
    <source>
        <strain evidence="4 5">cv. Gransden 2004</strain>
    </source>
</reference>
<evidence type="ECO:0000313" key="5">
    <source>
        <dbReference type="Proteomes" id="UP000006727"/>
    </source>
</evidence>
<dbReference type="GO" id="GO:0008270">
    <property type="term" value="F:zinc ion binding"/>
    <property type="evidence" value="ECO:0007669"/>
    <property type="project" value="UniProtKB-KW"/>
</dbReference>
<evidence type="ECO:0000256" key="1">
    <source>
        <dbReference type="PROSITE-ProRule" id="PRU00175"/>
    </source>
</evidence>
<dbReference type="GeneID" id="112276413"/>
<dbReference type="GO" id="GO:0004842">
    <property type="term" value="F:ubiquitin-protein transferase activity"/>
    <property type="evidence" value="ECO:0000318"/>
    <property type="project" value="GO_Central"/>
</dbReference>
<dbReference type="InterPro" id="IPR052079">
    <property type="entry name" value="E3_ligase/Copine_domain"/>
</dbReference>
<keyword evidence="5" id="KW-1185">Reference proteome</keyword>
<reference evidence="4 5" key="1">
    <citation type="journal article" date="2008" name="Science">
        <title>The Physcomitrella genome reveals evolutionary insights into the conquest of land by plants.</title>
        <authorList>
            <person name="Rensing S."/>
            <person name="Lang D."/>
            <person name="Zimmer A."/>
            <person name="Terry A."/>
            <person name="Salamov A."/>
            <person name="Shapiro H."/>
            <person name="Nishiyama T."/>
            <person name="Perroud P.-F."/>
            <person name="Lindquist E."/>
            <person name="Kamisugi Y."/>
            <person name="Tanahashi T."/>
            <person name="Sakakibara K."/>
            <person name="Fujita T."/>
            <person name="Oishi K."/>
            <person name="Shin-I T."/>
            <person name="Kuroki Y."/>
            <person name="Toyoda A."/>
            <person name="Suzuki Y."/>
            <person name="Hashimoto A."/>
            <person name="Yamaguchi K."/>
            <person name="Sugano A."/>
            <person name="Kohara Y."/>
            <person name="Fujiyama A."/>
            <person name="Anterola A."/>
            <person name="Aoki S."/>
            <person name="Ashton N."/>
            <person name="Barbazuk W.B."/>
            <person name="Barker E."/>
            <person name="Bennetzen J."/>
            <person name="Bezanilla M."/>
            <person name="Blankenship R."/>
            <person name="Cho S.H."/>
            <person name="Dutcher S."/>
            <person name="Estelle M."/>
            <person name="Fawcett J.A."/>
            <person name="Gundlach H."/>
            <person name="Hanada K."/>
            <person name="Heyl A."/>
            <person name="Hicks K.A."/>
            <person name="Hugh J."/>
            <person name="Lohr M."/>
            <person name="Mayer K."/>
            <person name="Melkozernov A."/>
            <person name="Murata T."/>
            <person name="Nelson D."/>
            <person name="Pils B."/>
            <person name="Prigge M."/>
            <person name="Reiss B."/>
            <person name="Renner T."/>
            <person name="Rombauts S."/>
            <person name="Rushton P."/>
            <person name="Sanderfoot A."/>
            <person name="Schween G."/>
            <person name="Shiu S.-H."/>
            <person name="Stueber K."/>
            <person name="Theodoulou F.L."/>
            <person name="Tu H."/>
            <person name="Van de Peer Y."/>
            <person name="Verrier P.J."/>
            <person name="Waters E."/>
            <person name="Wood A."/>
            <person name="Yang L."/>
            <person name="Cove D."/>
            <person name="Cuming A."/>
            <person name="Hasebe M."/>
            <person name="Lucas S."/>
            <person name="Mishler D.B."/>
            <person name="Reski R."/>
            <person name="Grigoriev I."/>
            <person name="Quatrano R.S."/>
            <person name="Boore J.L."/>
        </authorList>
    </citation>
    <scope>NUCLEOTIDE SEQUENCE [LARGE SCALE GENOMIC DNA]</scope>
    <source>
        <strain evidence="4 5">cv. Gransden 2004</strain>
    </source>
</reference>
<dbReference type="EnsemblPlants" id="Pp3c24_14440V3.5">
    <property type="protein sequence ID" value="Pp3c24_14440V3.5"/>
    <property type="gene ID" value="Pp3c24_14440"/>
</dbReference>
<dbReference type="InterPro" id="IPR002035">
    <property type="entry name" value="VWF_A"/>
</dbReference>
<dbReference type="EMBL" id="ABEU02000024">
    <property type="status" value="NOT_ANNOTATED_CDS"/>
    <property type="molecule type" value="Genomic_DNA"/>
</dbReference>
<reference evidence="4" key="3">
    <citation type="submission" date="2020-12" db="UniProtKB">
        <authorList>
            <consortium name="EnsemblPlants"/>
        </authorList>
    </citation>
    <scope>IDENTIFICATION</scope>
</reference>
<feature type="compositionally biased region" description="Low complexity" evidence="2">
    <location>
        <begin position="375"/>
        <end position="388"/>
    </location>
</feature>
<dbReference type="InParanoid" id="A0A7I4CLV6"/>
<keyword evidence="1" id="KW-0863">Zinc-finger</keyword>
<dbReference type="SMART" id="SM00184">
    <property type="entry name" value="RING"/>
    <property type="match status" value="1"/>
</dbReference>
<dbReference type="InterPro" id="IPR001841">
    <property type="entry name" value="Znf_RING"/>
</dbReference>
<dbReference type="SUPFAM" id="SSF57850">
    <property type="entry name" value="RING/U-box"/>
    <property type="match status" value="1"/>
</dbReference>
<dbReference type="PANTHER" id="PTHR45751">
    <property type="entry name" value="COPINE FAMILY PROTEIN 1"/>
    <property type="match status" value="1"/>
</dbReference>
<dbReference type="Pfam" id="PF13920">
    <property type="entry name" value="zf-C3HC4_3"/>
    <property type="match status" value="1"/>
</dbReference>
<feature type="region of interest" description="Disordered" evidence="2">
    <location>
        <begin position="335"/>
        <end position="404"/>
    </location>
</feature>
<feature type="domain" description="RING-type" evidence="3">
    <location>
        <begin position="444"/>
        <end position="477"/>
    </location>
</feature>
<gene>
    <name evidence="4" type="primary">LOC112276413</name>
</gene>
<organism evidence="4 5">
    <name type="scientific">Physcomitrium patens</name>
    <name type="common">Spreading-leaved earth moss</name>
    <name type="synonym">Physcomitrella patens</name>
    <dbReference type="NCBI Taxonomy" id="3218"/>
    <lineage>
        <taxon>Eukaryota</taxon>
        <taxon>Viridiplantae</taxon>
        <taxon>Streptophyta</taxon>
        <taxon>Embryophyta</taxon>
        <taxon>Bryophyta</taxon>
        <taxon>Bryophytina</taxon>
        <taxon>Bryopsida</taxon>
        <taxon>Funariidae</taxon>
        <taxon>Funariales</taxon>
        <taxon>Funariaceae</taxon>
        <taxon>Physcomitrium</taxon>
    </lineage>
</organism>
<dbReference type="KEGG" id="ppp:112276413"/>
<dbReference type="InterPro" id="IPR010734">
    <property type="entry name" value="Copine_C"/>
</dbReference>
<dbReference type="PANTHER" id="PTHR45751:SF11">
    <property type="entry name" value="COPINE FAMILY PROTEIN 2"/>
    <property type="match status" value="1"/>
</dbReference>